<dbReference type="Proteomes" id="UP000030661">
    <property type="component" value="Unassembled WGS sequence"/>
</dbReference>
<gene>
    <name evidence="6" type="ORF">U27_05639</name>
</gene>
<organism evidence="6">
    <name type="scientific">Vecturithrix granuli</name>
    <dbReference type="NCBI Taxonomy" id="1499967"/>
    <lineage>
        <taxon>Bacteria</taxon>
        <taxon>Candidatus Moduliflexota</taxon>
        <taxon>Candidatus Vecturitrichia</taxon>
        <taxon>Candidatus Vecturitrichales</taxon>
        <taxon>Candidatus Vecturitrichaceae</taxon>
        <taxon>Candidatus Vecturithrix</taxon>
    </lineage>
</organism>
<dbReference type="InterPro" id="IPR010982">
    <property type="entry name" value="Lambda_DNA-bd_dom_sf"/>
</dbReference>
<evidence type="ECO:0000256" key="2">
    <source>
        <dbReference type="ARBA" id="ARBA00023015"/>
    </source>
</evidence>
<dbReference type="PROSITE" id="PS50932">
    <property type="entry name" value="HTH_LACI_2"/>
    <property type="match status" value="1"/>
</dbReference>
<dbReference type="HOGENOM" id="CLU_037628_6_2_0"/>
<keyword evidence="2" id="KW-0805">Transcription regulation</keyword>
<protein>
    <submittedName>
        <fullName evidence="6">Transcriptional regulator, LacI family</fullName>
    </submittedName>
</protein>
<dbReference type="PRINTS" id="PR00036">
    <property type="entry name" value="HTHLACI"/>
</dbReference>
<dbReference type="PANTHER" id="PTHR30146">
    <property type="entry name" value="LACI-RELATED TRANSCRIPTIONAL REPRESSOR"/>
    <property type="match status" value="1"/>
</dbReference>
<dbReference type="GO" id="GO:0000976">
    <property type="term" value="F:transcription cis-regulatory region binding"/>
    <property type="evidence" value="ECO:0007669"/>
    <property type="project" value="TreeGrafter"/>
</dbReference>
<evidence type="ECO:0000313" key="7">
    <source>
        <dbReference type="Proteomes" id="UP000030661"/>
    </source>
</evidence>
<keyword evidence="7" id="KW-1185">Reference proteome</keyword>
<dbReference type="AlphaFoldDB" id="A0A081C260"/>
<dbReference type="InterPro" id="IPR000843">
    <property type="entry name" value="HTH_LacI"/>
</dbReference>
<dbReference type="EMBL" id="DF820468">
    <property type="protein sequence ID" value="GAK58665.1"/>
    <property type="molecule type" value="Genomic_DNA"/>
</dbReference>
<dbReference type="Gene3D" id="1.10.260.40">
    <property type="entry name" value="lambda repressor-like DNA-binding domains"/>
    <property type="match status" value="1"/>
</dbReference>
<reference evidence="6" key="1">
    <citation type="journal article" date="2015" name="PeerJ">
        <title>First genomic representation of candidate bacterial phylum KSB3 points to enhanced environmental sensing as a trigger of wastewater bulking.</title>
        <authorList>
            <person name="Sekiguchi Y."/>
            <person name="Ohashi A."/>
            <person name="Parks D.H."/>
            <person name="Yamauchi T."/>
            <person name="Tyson G.W."/>
            <person name="Hugenholtz P."/>
        </authorList>
    </citation>
    <scope>NUCLEOTIDE SEQUENCE [LARGE SCALE GENOMIC DNA]</scope>
</reference>
<dbReference type="Gene3D" id="3.40.50.2300">
    <property type="match status" value="2"/>
</dbReference>
<evidence type="ECO:0000256" key="3">
    <source>
        <dbReference type="ARBA" id="ARBA00023125"/>
    </source>
</evidence>
<dbReference type="STRING" id="1499967.U27_05639"/>
<dbReference type="CDD" id="cd06267">
    <property type="entry name" value="PBP1_LacI_sugar_binding-like"/>
    <property type="match status" value="1"/>
</dbReference>
<accession>A0A081C260</accession>
<dbReference type="PROSITE" id="PS00356">
    <property type="entry name" value="HTH_LACI_1"/>
    <property type="match status" value="1"/>
</dbReference>
<keyword evidence="1" id="KW-0678">Repressor</keyword>
<dbReference type="SUPFAM" id="SSF47413">
    <property type="entry name" value="lambda repressor-like DNA-binding domains"/>
    <property type="match status" value="1"/>
</dbReference>
<feature type="domain" description="HTH lacI-type" evidence="5">
    <location>
        <begin position="4"/>
        <end position="58"/>
    </location>
</feature>
<dbReference type="Pfam" id="PF00356">
    <property type="entry name" value="LacI"/>
    <property type="match status" value="1"/>
</dbReference>
<dbReference type="CDD" id="cd01392">
    <property type="entry name" value="HTH_LacI"/>
    <property type="match status" value="1"/>
</dbReference>
<keyword evidence="4" id="KW-0804">Transcription</keyword>
<dbReference type="InterPro" id="IPR046335">
    <property type="entry name" value="LacI/GalR-like_sensor"/>
</dbReference>
<dbReference type="Pfam" id="PF13377">
    <property type="entry name" value="Peripla_BP_3"/>
    <property type="match status" value="1"/>
</dbReference>
<evidence type="ECO:0000256" key="1">
    <source>
        <dbReference type="ARBA" id="ARBA00022491"/>
    </source>
</evidence>
<dbReference type="InterPro" id="IPR028082">
    <property type="entry name" value="Peripla_BP_I"/>
</dbReference>
<keyword evidence="3" id="KW-0238">DNA-binding</keyword>
<proteinExistence type="predicted"/>
<dbReference type="GO" id="GO:0003700">
    <property type="term" value="F:DNA-binding transcription factor activity"/>
    <property type="evidence" value="ECO:0007669"/>
    <property type="project" value="TreeGrafter"/>
</dbReference>
<evidence type="ECO:0000313" key="6">
    <source>
        <dbReference type="EMBL" id="GAK58665.1"/>
    </source>
</evidence>
<dbReference type="SUPFAM" id="SSF53822">
    <property type="entry name" value="Periplasmic binding protein-like I"/>
    <property type="match status" value="1"/>
</dbReference>
<dbReference type="PANTHER" id="PTHR30146:SF148">
    <property type="entry name" value="HTH-TYPE TRANSCRIPTIONAL REPRESSOR PURR-RELATED"/>
    <property type="match status" value="1"/>
</dbReference>
<dbReference type="SMART" id="SM00354">
    <property type="entry name" value="HTH_LACI"/>
    <property type="match status" value="1"/>
</dbReference>
<evidence type="ECO:0000256" key="4">
    <source>
        <dbReference type="ARBA" id="ARBA00023163"/>
    </source>
</evidence>
<name>A0A081C260_VECG1</name>
<evidence type="ECO:0000259" key="5">
    <source>
        <dbReference type="PROSITE" id="PS50932"/>
    </source>
</evidence>
<sequence>MSSATLKDIAKEAGVSISTVSLVLSGKKRISQDVRAKVYKVAKQLGYIKPVYGASIATNRLSHLAILVHEDYEKAFEWHFIRQMIINLETVITRDQYYPVIIPVRLDEETNEILEKVVLARVGGLFSIHYGNAELFQHLEEQSIPVVIVNNSNFQNQFYSVCVDDFQGAYEGTQYLLGLGHRRFGYVEYHRPDAPAVLKDRLAGFRTALDAAHIPFTEMDRATVMLFNMEELEQALGKMFEAHSHPTALFVHDDHLAAQVIVTLQRLRIQVPQDVSIIAPGDTLDYNQVFIPRITTMRINTSLLGTLAGEMMLKRLQHDQEDMHVLKVNQTLVERGSCQQVKRA</sequence>
<dbReference type="eggNOG" id="COG1609">
    <property type="taxonomic scope" value="Bacteria"/>
</dbReference>